<name>A0AAW1U6E8_9CUCU</name>
<evidence type="ECO:0000313" key="4">
    <source>
        <dbReference type="Proteomes" id="UP001431783"/>
    </source>
</evidence>
<evidence type="ECO:0000256" key="1">
    <source>
        <dbReference type="SAM" id="MobiDB-lite"/>
    </source>
</evidence>
<dbReference type="SUPFAM" id="SSF50630">
    <property type="entry name" value="Acid proteases"/>
    <property type="match status" value="1"/>
</dbReference>
<reference evidence="3 4" key="1">
    <citation type="submission" date="2023-03" db="EMBL/GenBank/DDBJ databases">
        <title>Genome insight into feeding habits of ladybird beetles.</title>
        <authorList>
            <person name="Li H.-S."/>
            <person name="Huang Y.-H."/>
            <person name="Pang H."/>
        </authorList>
    </citation>
    <scope>NUCLEOTIDE SEQUENCE [LARGE SCALE GENOMIC DNA]</scope>
    <source>
        <strain evidence="3">SYSU_2023b</strain>
        <tissue evidence="3">Whole body</tissue>
    </source>
</reference>
<evidence type="ECO:0000313" key="3">
    <source>
        <dbReference type="EMBL" id="KAK9876232.1"/>
    </source>
</evidence>
<feature type="region of interest" description="Disordered" evidence="1">
    <location>
        <begin position="203"/>
        <end position="227"/>
    </location>
</feature>
<gene>
    <name evidence="3" type="ORF">WA026_012533</name>
</gene>
<dbReference type="EMBL" id="JARQZJ010000036">
    <property type="protein sequence ID" value="KAK9876232.1"/>
    <property type="molecule type" value="Genomic_DNA"/>
</dbReference>
<dbReference type="Pfam" id="PF23055">
    <property type="entry name" value="DUF7041"/>
    <property type="match status" value="1"/>
</dbReference>
<sequence>MNNENEAGQIARVSVKLPSMWRNNIKLWFAQVESNFEIAGITNDSTKFNYVVAAIDTDILSTVSDIVLNPPAQQKYFTIKNRLCEEFSDSESRQTKKLIYELQLGDLKPSQLLRKMRELGNSFLSEDFLKTLWLQRLPSEVQTILAVSTESLDKLAKLADTIVDVKTDTDRNVCAVKVSNSEFEILRDEVKVLRQEIQELKQELRKGAQNTPRKDRRDSSGRSSSRDRTRNICVFHKKFGKNAYRCIQPCTFSEKLKEAVEIDISPTTRSVAEITRLYVYDKRNNLKFLVDSGSEVSCIPAPRGSRPNLCDLQLVAANNTKIYTFGKKLLNLDLGLRRNFAWKFIIASVPIPIIGADLIKHFDLLIDLKRKN</sequence>
<dbReference type="Gene3D" id="2.40.70.10">
    <property type="entry name" value="Acid Proteases"/>
    <property type="match status" value="1"/>
</dbReference>
<proteinExistence type="predicted"/>
<organism evidence="3 4">
    <name type="scientific">Henosepilachna vigintioctopunctata</name>
    <dbReference type="NCBI Taxonomy" id="420089"/>
    <lineage>
        <taxon>Eukaryota</taxon>
        <taxon>Metazoa</taxon>
        <taxon>Ecdysozoa</taxon>
        <taxon>Arthropoda</taxon>
        <taxon>Hexapoda</taxon>
        <taxon>Insecta</taxon>
        <taxon>Pterygota</taxon>
        <taxon>Neoptera</taxon>
        <taxon>Endopterygota</taxon>
        <taxon>Coleoptera</taxon>
        <taxon>Polyphaga</taxon>
        <taxon>Cucujiformia</taxon>
        <taxon>Coccinelloidea</taxon>
        <taxon>Coccinellidae</taxon>
        <taxon>Epilachninae</taxon>
        <taxon>Epilachnini</taxon>
        <taxon>Henosepilachna</taxon>
    </lineage>
</organism>
<keyword evidence="4" id="KW-1185">Reference proteome</keyword>
<comment type="caution">
    <text evidence="3">The sequence shown here is derived from an EMBL/GenBank/DDBJ whole genome shotgun (WGS) entry which is preliminary data.</text>
</comment>
<dbReference type="Proteomes" id="UP001431783">
    <property type="component" value="Unassembled WGS sequence"/>
</dbReference>
<dbReference type="PANTHER" id="PTHR33327:SF3">
    <property type="entry name" value="RNA-DIRECTED DNA POLYMERASE"/>
    <property type="match status" value="1"/>
</dbReference>
<evidence type="ECO:0000259" key="2">
    <source>
        <dbReference type="Pfam" id="PF23055"/>
    </source>
</evidence>
<accession>A0AAW1U6E8</accession>
<dbReference type="InterPro" id="IPR021109">
    <property type="entry name" value="Peptidase_aspartic_dom_sf"/>
</dbReference>
<dbReference type="PANTHER" id="PTHR33327">
    <property type="entry name" value="ENDONUCLEASE"/>
    <property type="match status" value="1"/>
</dbReference>
<protein>
    <recommendedName>
        <fullName evidence="2">DUF7041 domain-containing protein</fullName>
    </recommendedName>
</protein>
<feature type="domain" description="DUF7041" evidence="2">
    <location>
        <begin position="17"/>
        <end position="99"/>
    </location>
</feature>
<dbReference type="InterPro" id="IPR055469">
    <property type="entry name" value="DUF7041"/>
</dbReference>
<dbReference type="AlphaFoldDB" id="A0AAW1U6E8"/>